<dbReference type="InterPro" id="IPR054363">
    <property type="entry name" value="GH95_cat"/>
</dbReference>
<organism evidence="4 5">
    <name type="scientific">Phytomonospora endophytica</name>
    <dbReference type="NCBI Taxonomy" id="714109"/>
    <lineage>
        <taxon>Bacteria</taxon>
        <taxon>Bacillati</taxon>
        <taxon>Actinomycetota</taxon>
        <taxon>Actinomycetes</taxon>
        <taxon>Micromonosporales</taxon>
        <taxon>Micromonosporaceae</taxon>
        <taxon>Phytomonospora</taxon>
    </lineage>
</organism>
<comment type="caution">
    <text evidence="4">The sequence shown here is derived from an EMBL/GenBank/DDBJ whole genome shotgun (WGS) entry which is preliminary data.</text>
</comment>
<dbReference type="InterPro" id="IPR016518">
    <property type="entry name" value="Alpha-L-fucosidase"/>
</dbReference>
<keyword evidence="5" id="KW-1185">Reference proteome</keyword>
<sequence length="735" mass="81545">MILWYGTPAVDWEREALPIGNGDLGAMVFGGVRTERVQMSDKTLWTGGPGAPGYDHGNADRIAAIAEVRARIAAEGSADPEWVAARLGKDPVAFGDQQPMGELRLDFGHTGEVSGYRRELDLAEGIARVRYAVDGAVHTREYLASFPDGVIAIRVNGDVDASFEYTGAVDNGMRRHAEHRVLRDGDGVTLLYASATDYAPVHPRYRREADPAELVRKALDAAEALGWDALRERHVTDHRELFDRVQLHIGQSTPEIPTDRLLAAYTGGGSPGDRALEALHFQYGRYLLIASSRPGGLPAHLQGAWNESPTPPWNCDYHVNINTQMNYWPAHVTNLAETAEPLHDFVEALRAPGRVTAREVFGCEGWTTMLSTNVFGHTGLQSWATAFWFPESAAWLCRHLHEHYRFTLDRDFLRERAYPAMREAAEFWLDFLVTDETGRLVVSPSYSPEHGDFTAGASMSQQIVAELLSSTEEAAEVVGDPDDAFRTRLRSAAERIDRGLRIGSWGQLREWQEDLDDQSDEHRHVSHLYALYPGEEITPEATPELLHAARVTLSTRGDGVPGWSKAWKIALLARIRDRDGAHRVLSRLLTESTLPNLLDTHPPFQIDGNLGATAGVAEMLVQSHGGVVHLLPAVPHAWPVGEVRGLRVRGGHTVDIDWDLDETLTGDRAPDVRISCGHDGPIRVRADWLDPSLGERLTIFEVAGFADEEMVEHRWEDGDLVFHGRRGLAYVPHVF</sequence>
<dbReference type="InterPro" id="IPR027414">
    <property type="entry name" value="GH95_N_dom"/>
</dbReference>
<dbReference type="AlphaFoldDB" id="A0A841F7J7"/>
<protein>
    <submittedName>
        <fullName evidence="4">Alpha-L-fucosidase 2</fullName>
        <ecNumber evidence="4">3.2.1.51</ecNumber>
    </submittedName>
</protein>
<evidence type="ECO:0000259" key="1">
    <source>
        <dbReference type="Pfam" id="PF14498"/>
    </source>
</evidence>
<dbReference type="InterPro" id="IPR049053">
    <property type="entry name" value="AFCA-like_C"/>
</dbReference>
<dbReference type="EC" id="3.2.1.51" evidence="4"/>
<dbReference type="Pfam" id="PF22124">
    <property type="entry name" value="Glyco_hydro_95_cat"/>
    <property type="match status" value="1"/>
</dbReference>
<dbReference type="InterPro" id="IPR008928">
    <property type="entry name" value="6-hairpin_glycosidase_sf"/>
</dbReference>
<accession>A0A841F7J7</accession>
<keyword evidence="4" id="KW-0378">Hydrolase</keyword>
<dbReference type="GO" id="GO:0004560">
    <property type="term" value="F:alpha-L-fucosidase activity"/>
    <property type="evidence" value="ECO:0007669"/>
    <property type="project" value="UniProtKB-EC"/>
</dbReference>
<keyword evidence="4" id="KW-0326">Glycosidase</keyword>
<dbReference type="PANTHER" id="PTHR31084:SF0">
    <property type="entry name" value="ALPHA-L-FUCOSIDASE 2"/>
    <property type="match status" value="1"/>
</dbReference>
<evidence type="ECO:0000313" key="5">
    <source>
        <dbReference type="Proteomes" id="UP000548476"/>
    </source>
</evidence>
<evidence type="ECO:0000313" key="4">
    <source>
        <dbReference type="EMBL" id="MBB6032186.1"/>
    </source>
</evidence>
<dbReference type="GO" id="GO:0005975">
    <property type="term" value="P:carbohydrate metabolic process"/>
    <property type="evidence" value="ECO:0007669"/>
    <property type="project" value="InterPro"/>
</dbReference>
<dbReference type="PIRSF" id="PIRSF007663">
    <property type="entry name" value="UCP007663"/>
    <property type="match status" value="1"/>
</dbReference>
<reference evidence="4 5" key="1">
    <citation type="submission" date="2020-08" db="EMBL/GenBank/DDBJ databases">
        <title>Genomic Encyclopedia of Type Strains, Phase IV (KMG-IV): sequencing the most valuable type-strain genomes for metagenomic binning, comparative biology and taxonomic classification.</title>
        <authorList>
            <person name="Goeker M."/>
        </authorList>
    </citation>
    <scope>NUCLEOTIDE SEQUENCE [LARGE SCALE GENOMIC DNA]</scope>
    <source>
        <strain evidence="4 5">YIM 65646</strain>
    </source>
</reference>
<dbReference type="RefSeq" id="WP_203686563.1">
    <property type="nucleotide sequence ID" value="NZ_BONT01000061.1"/>
</dbReference>
<gene>
    <name evidence="4" type="ORF">HNR73_000028</name>
</gene>
<feature type="domain" description="Glycosyl hydrolase family 95 N-terminal" evidence="1">
    <location>
        <begin position="3"/>
        <end position="183"/>
    </location>
</feature>
<dbReference type="Pfam" id="PF21307">
    <property type="entry name" value="Glyco_hydro_95_C"/>
    <property type="match status" value="1"/>
</dbReference>
<dbReference type="SUPFAM" id="SSF48208">
    <property type="entry name" value="Six-hairpin glycosidases"/>
    <property type="match status" value="1"/>
</dbReference>
<dbReference type="EMBL" id="JACHGT010000001">
    <property type="protein sequence ID" value="MBB6032186.1"/>
    <property type="molecule type" value="Genomic_DNA"/>
</dbReference>
<proteinExistence type="predicted"/>
<dbReference type="Proteomes" id="UP000548476">
    <property type="component" value="Unassembled WGS sequence"/>
</dbReference>
<dbReference type="InterPro" id="IPR012341">
    <property type="entry name" value="6hp_glycosidase-like_sf"/>
</dbReference>
<evidence type="ECO:0000259" key="3">
    <source>
        <dbReference type="Pfam" id="PF22124"/>
    </source>
</evidence>
<dbReference type="Pfam" id="PF14498">
    <property type="entry name" value="Glyco_hyd_65N_2"/>
    <property type="match status" value="1"/>
</dbReference>
<feature type="domain" description="Alpha fucosidase A-like C-terminal" evidence="2">
    <location>
        <begin position="622"/>
        <end position="661"/>
    </location>
</feature>
<feature type="domain" description="Glycosyl hydrolase family 95 catalytic" evidence="3">
    <location>
        <begin position="227"/>
        <end position="620"/>
    </location>
</feature>
<evidence type="ECO:0000259" key="2">
    <source>
        <dbReference type="Pfam" id="PF21307"/>
    </source>
</evidence>
<name>A0A841F7J7_9ACTN</name>
<dbReference type="Gene3D" id="1.50.10.10">
    <property type="match status" value="1"/>
</dbReference>
<dbReference type="PANTHER" id="PTHR31084">
    <property type="entry name" value="ALPHA-L-FUCOSIDASE 2"/>
    <property type="match status" value="1"/>
</dbReference>
<dbReference type="Gene3D" id="2.70.98.50">
    <property type="entry name" value="putative glycoside hydrolase family protein from bacillus halodurans"/>
    <property type="match status" value="1"/>
</dbReference>